<dbReference type="RefSeq" id="WP_382347320.1">
    <property type="nucleotide sequence ID" value="NZ_JBHSMC010000001.1"/>
</dbReference>
<dbReference type="EMBL" id="JBHSMC010000001">
    <property type="protein sequence ID" value="MFC5463605.1"/>
    <property type="molecule type" value="Genomic_DNA"/>
</dbReference>
<name>A0ABW0LD41_9BACI</name>
<proteinExistence type="predicted"/>
<accession>A0ABW0LD41</accession>
<evidence type="ECO:0000313" key="2">
    <source>
        <dbReference type="Proteomes" id="UP001596147"/>
    </source>
</evidence>
<protein>
    <submittedName>
        <fullName evidence="1">Uncharacterized protein</fullName>
    </submittedName>
</protein>
<gene>
    <name evidence="1" type="ORF">ACFPM4_02425</name>
</gene>
<evidence type="ECO:0000313" key="1">
    <source>
        <dbReference type="EMBL" id="MFC5463605.1"/>
    </source>
</evidence>
<organism evidence="1 2">
    <name type="scientific">Lederbergia graminis</name>
    <dbReference type="NCBI Taxonomy" id="735518"/>
    <lineage>
        <taxon>Bacteria</taxon>
        <taxon>Bacillati</taxon>
        <taxon>Bacillota</taxon>
        <taxon>Bacilli</taxon>
        <taxon>Bacillales</taxon>
        <taxon>Bacillaceae</taxon>
        <taxon>Lederbergia</taxon>
    </lineage>
</organism>
<keyword evidence="2" id="KW-1185">Reference proteome</keyword>
<comment type="caution">
    <text evidence="1">The sequence shown here is derived from an EMBL/GenBank/DDBJ whole genome shotgun (WGS) entry which is preliminary data.</text>
</comment>
<reference evidence="2" key="1">
    <citation type="journal article" date="2019" name="Int. J. Syst. Evol. Microbiol.">
        <title>The Global Catalogue of Microorganisms (GCM) 10K type strain sequencing project: providing services to taxonomists for standard genome sequencing and annotation.</title>
        <authorList>
            <consortium name="The Broad Institute Genomics Platform"/>
            <consortium name="The Broad Institute Genome Sequencing Center for Infectious Disease"/>
            <person name="Wu L."/>
            <person name="Ma J."/>
        </authorList>
    </citation>
    <scope>NUCLEOTIDE SEQUENCE [LARGE SCALE GENOMIC DNA]</scope>
    <source>
        <strain evidence="2">CGMCC 1.12237</strain>
    </source>
</reference>
<dbReference type="Proteomes" id="UP001596147">
    <property type="component" value="Unassembled WGS sequence"/>
</dbReference>
<sequence length="234" mass="27218">MHNLTNEQVEVLNRLSVTVSNNTNGIMSLDELITEQGSNNVFELIMELNDAPTKAVATSVYFRRHGFFITAFLQLLCVHNIRWIGALKDIHLIEKDGIIHFAVTGNHFVTTTSINRESDIRFILEHYGHAIVEPLSKLGKVSKLILWENIWGYVIWMYSQLYKDESIQQAEKDLEILLSDDLWKPTLRRSPFRQYLKNDTIQEAMDHYKRLTCCLYKELPNTDKCPYCPLVQKT</sequence>